<proteinExistence type="predicted"/>
<comment type="caution">
    <text evidence="1">The sequence shown here is derived from an EMBL/GenBank/DDBJ whole genome shotgun (WGS) entry which is preliminary data.</text>
</comment>
<organism evidence="1 2">
    <name type="scientific">Ephemerocybe angulata</name>
    <dbReference type="NCBI Taxonomy" id="980116"/>
    <lineage>
        <taxon>Eukaryota</taxon>
        <taxon>Fungi</taxon>
        <taxon>Dikarya</taxon>
        <taxon>Basidiomycota</taxon>
        <taxon>Agaricomycotina</taxon>
        <taxon>Agaricomycetes</taxon>
        <taxon>Agaricomycetidae</taxon>
        <taxon>Agaricales</taxon>
        <taxon>Agaricineae</taxon>
        <taxon>Psathyrellaceae</taxon>
        <taxon>Ephemerocybe</taxon>
    </lineage>
</organism>
<evidence type="ECO:0000313" key="2">
    <source>
        <dbReference type="Proteomes" id="UP000521943"/>
    </source>
</evidence>
<name>A0A8H6HWQ6_9AGAR</name>
<dbReference type="AlphaFoldDB" id="A0A8H6HWQ6"/>
<protein>
    <submittedName>
        <fullName evidence="1">Uncharacterized protein</fullName>
    </submittedName>
</protein>
<evidence type="ECO:0000313" key="1">
    <source>
        <dbReference type="EMBL" id="KAF6753248.1"/>
    </source>
</evidence>
<dbReference type="OrthoDB" id="3067859at2759"/>
<gene>
    <name evidence="1" type="ORF">DFP72DRAFT_1010790</name>
</gene>
<dbReference type="EMBL" id="JACGCI010000040">
    <property type="protein sequence ID" value="KAF6753248.1"/>
    <property type="molecule type" value="Genomic_DNA"/>
</dbReference>
<accession>A0A8H6HWQ6</accession>
<reference evidence="1 2" key="1">
    <citation type="submission" date="2020-07" db="EMBL/GenBank/DDBJ databases">
        <title>Comparative genomics of pyrophilous fungi reveals a link between fire events and developmental genes.</title>
        <authorList>
            <consortium name="DOE Joint Genome Institute"/>
            <person name="Steindorff A.S."/>
            <person name="Carver A."/>
            <person name="Calhoun S."/>
            <person name="Stillman K."/>
            <person name="Liu H."/>
            <person name="Lipzen A."/>
            <person name="Pangilinan J."/>
            <person name="Labutti K."/>
            <person name="Bruns T.D."/>
            <person name="Grigoriev I.V."/>
        </authorList>
    </citation>
    <scope>NUCLEOTIDE SEQUENCE [LARGE SCALE GENOMIC DNA]</scope>
    <source>
        <strain evidence="1 2">CBS 144469</strain>
    </source>
</reference>
<keyword evidence="2" id="KW-1185">Reference proteome</keyword>
<sequence length="204" mass="21642">MFALVEGRVFETPLMTLSLSPTPTHNLTNSKLPWIFGGGLGHLSFPTQATHTLLTCLADLVLSDKLVPDTVLALILTPIGISDSEKIPGNAEGAQMEMMRRPSRLQTLNQGNPDVVGGRVGRRTPHPGGVSSVLAPPLPTTPRRSTTLMAIVHLAQVVDAFVASDGGARREGGSYTGNTMVAIIERASMVIMSTLRHSVRAGET</sequence>
<dbReference type="Proteomes" id="UP000521943">
    <property type="component" value="Unassembled WGS sequence"/>
</dbReference>